<keyword evidence="4" id="KW-1185">Reference proteome</keyword>
<keyword evidence="2" id="KW-0732">Signal</keyword>
<evidence type="ECO:0000313" key="4">
    <source>
        <dbReference type="Proteomes" id="UP001232063"/>
    </source>
</evidence>
<dbReference type="EMBL" id="JASJOU010000015">
    <property type="protein sequence ID" value="MDJ1505232.1"/>
    <property type="molecule type" value="Genomic_DNA"/>
</dbReference>
<feature type="signal peptide" evidence="2">
    <location>
        <begin position="1"/>
        <end position="23"/>
    </location>
</feature>
<evidence type="ECO:0000313" key="3">
    <source>
        <dbReference type="EMBL" id="MDJ1505232.1"/>
    </source>
</evidence>
<accession>A0AAE3UJ10</accession>
<keyword evidence="1" id="KW-0175">Coiled coil</keyword>
<feature type="coiled-coil region" evidence="1">
    <location>
        <begin position="46"/>
        <end position="76"/>
    </location>
</feature>
<protein>
    <recommendedName>
        <fullName evidence="5">Conjugal transfer protein</fullName>
    </recommendedName>
</protein>
<evidence type="ECO:0000256" key="1">
    <source>
        <dbReference type="SAM" id="Coils"/>
    </source>
</evidence>
<organism evidence="3 4">
    <name type="scientific">Xanthocytophaga agilis</name>
    <dbReference type="NCBI Taxonomy" id="3048010"/>
    <lineage>
        <taxon>Bacteria</taxon>
        <taxon>Pseudomonadati</taxon>
        <taxon>Bacteroidota</taxon>
        <taxon>Cytophagia</taxon>
        <taxon>Cytophagales</taxon>
        <taxon>Rhodocytophagaceae</taxon>
        <taxon>Xanthocytophaga</taxon>
    </lineage>
</organism>
<reference evidence="3" key="1">
    <citation type="submission" date="2023-05" db="EMBL/GenBank/DDBJ databases">
        <authorList>
            <person name="Zhang X."/>
        </authorList>
    </citation>
    <scope>NUCLEOTIDE SEQUENCE</scope>
    <source>
        <strain evidence="3">BD1B2-1</strain>
    </source>
</reference>
<dbReference type="RefSeq" id="WP_314517114.1">
    <property type="nucleotide sequence ID" value="NZ_JASJOU010000015.1"/>
</dbReference>
<evidence type="ECO:0008006" key="5">
    <source>
        <dbReference type="Google" id="ProtNLM"/>
    </source>
</evidence>
<feature type="chain" id="PRO_5042285168" description="Conjugal transfer protein" evidence="2">
    <location>
        <begin position="24"/>
        <end position="402"/>
    </location>
</feature>
<proteinExistence type="predicted"/>
<name>A0AAE3UJ10_9BACT</name>
<evidence type="ECO:0000256" key="2">
    <source>
        <dbReference type="SAM" id="SignalP"/>
    </source>
</evidence>
<dbReference type="AlphaFoldDB" id="A0AAE3UJ10"/>
<gene>
    <name evidence="3" type="ORF">QNI22_31540</name>
</gene>
<sequence length="402" mass="44752">MKKILMSALLVGALVFPAVPSQATGFPVTDIPRLIFEYIQNKVLMEKDEKVQKQKLEKLLQTLKEVKQIRARQTEQLDMDVDIDQELWKVRQYKELSMSDLRRLAEKIIRVSTALYANDLPTLTEYHLLKQAVPGIQSSNQMYEFLQGGTSAYAVATGLAARDYSENMVMLSDQRAKQYALEIESSQRAMHTAMTYQQVSTELADQAMDLSAKISKDGSWNMFGIGNILSDLNEILSGDVLGDGNGLEGILNNLGGKLTEQVEDLGKKIKKETGMNDSFIDKILGGGKNDVSNKIMDKVTSNIEGLDALSGILSLFSGVVNNLSQIPSYTTRIEKEGLKMTTGERIEAQAAALDNMERSFDLQLQADQMIIEASNKSQTMERLDAAYQNALVRKELTRMSVE</sequence>
<comment type="caution">
    <text evidence="3">The sequence shown here is derived from an EMBL/GenBank/DDBJ whole genome shotgun (WGS) entry which is preliminary data.</text>
</comment>
<dbReference type="Proteomes" id="UP001232063">
    <property type="component" value="Unassembled WGS sequence"/>
</dbReference>